<keyword evidence="1" id="KW-0732">Signal</keyword>
<sequence length="460" mass="51349">MKPLSKIQVLFGLAVALFLMQCQNVDTQPPKKEGFDPPIPPKISYLAGPITFQLNELEAKINRELDPVLVGKDSKGGKAGGIVSFRVERSGPVHIQYENQQIKFSAPLQLWLISPFGRDKQPPDKPFCALHVNFQSPLSVTSDWRLSSDVKFVDYQWIIEPEIRLLGKEISLTNFAQNILEKHQSSIEQAINSAIYNDLRLDKTVSPIWRDIQKPLLLNKEYGLWLLPKPMSVAASPITGNSKQITTHLRIAFETQTELKPKEPTHPDVPLPQLQKRDTVSQTAQLSVVSFIPYADINRTLANYLEKEPQKVAMGLLKINSASVYGSQRMVVVKAGVSGLIDGTLYLRGRPVFDTLTNTLSVTDLDFDAKTDNALSKLSNSLIHKGICKLLEEMLTIPLGSEIKKLPERINEAFEKGPGKKTDLGIKSFRFVPQRVAVRPDGIQALIHVESNVSVHVQKL</sequence>
<organism evidence="2 3">
    <name type="scientific">Spirosoma terrae</name>
    <dbReference type="NCBI Taxonomy" id="1968276"/>
    <lineage>
        <taxon>Bacteria</taxon>
        <taxon>Pseudomonadati</taxon>
        <taxon>Bacteroidota</taxon>
        <taxon>Cytophagia</taxon>
        <taxon>Cytophagales</taxon>
        <taxon>Cytophagaceae</taxon>
        <taxon>Spirosoma</taxon>
    </lineage>
</organism>
<dbReference type="InterPro" id="IPR025515">
    <property type="entry name" value="DUF4403"/>
</dbReference>
<reference evidence="2 3" key="1">
    <citation type="submission" date="2020-02" db="EMBL/GenBank/DDBJ databases">
        <title>Draft genome sequence of two Spirosoma agri KCTC 52727 and Spirosoma terrae KCTC 52035.</title>
        <authorList>
            <person name="Rojas J."/>
            <person name="Ambika Manirajan B."/>
            <person name="Suarez C."/>
            <person name="Ratering S."/>
            <person name="Schnell S."/>
        </authorList>
    </citation>
    <scope>NUCLEOTIDE SEQUENCE [LARGE SCALE GENOMIC DNA]</scope>
    <source>
        <strain evidence="2 3">KCTC 52035</strain>
    </source>
</reference>
<evidence type="ECO:0000313" key="2">
    <source>
        <dbReference type="EMBL" id="NDU96397.1"/>
    </source>
</evidence>
<gene>
    <name evidence="2" type="ORF">GK108_16070</name>
</gene>
<protein>
    <submittedName>
        <fullName evidence="2">DUF4403 family protein</fullName>
    </submittedName>
</protein>
<feature type="chain" id="PRO_5026935100" evidence="1">
    <location>
        <begin position="28"/>
        <end position="460"/>
    </location>
</feature>
<proteinExistence type="predicted"/>
<dbReference type="Proteomes" id="UP000474175">
    <property type="component" value="Unassembled WGS sequence"/>
</dbReference>
<evidence type="ECO:0000313" key="3">
    <source>
        <dbReference type="Proteomes" id="UP000474175"/>
    </source>
</evidence>
<keyword evidence="3" id="KW-1185">Reference proteome</keyword>
<feature type="signal peptide" evidence="1">
    <location>
        <begin position="1"/>
        <end position="27"/>
    </location>
</feature>
<accession>A0A6L9LA88</accession>
<dbReference type="RefSeq" id="WP_163950387.1">
    <property type="nucleotide sequence ID" value="NZ_JAAFZH010000006.1"/>
</dbReference>
<dbReference type="EMBL" id="JAAFZH010000006">
    <property type="protein sequence ID" value="NDU96397.1"/>
    <property type="molecule type" value="Genomic_DNA"/>
</dbReference>
<dbReference type="Pfam" id="PF14356">
    <property type="entry name" value="DUF4403"/>
    <property type="match status" value="1"/>
</dbReference>
<comment type="caution">
    <text evidence="2">The sequence shown here is derived from an EMBL/GenBank/DDBJ whole genome shotgun (WGS) entry which is preliminary data.</text>
</comment>
<dbReference type="AlphaFoldDB" id="A0A6L9LA88"/>
<name>A0A6L9LA88_9BACT</name>
<evidence type="ECO:0000256" key="1">
    <source>
        <dbReference type="SAM" id="SignalP"/>
    </source>
</evidence>